<sequence length="54" mass="6356">MRNTMKDVKQQSFLSNRFGLLYKTERKKGVGSFTKIWAFGTEPRKSIRISFNKV</sequence>
<reference evidence="1" key="1">
    <citation type="submission" date="2014-05" db="EMBL/GenBank/DDBJ databases">
        <authorList>
            <person name="Chronopoulou M."/>
        </authorList>
    </citation>
    <scope>NUCLEOTIDE SEQUENCE</scope>
    <source>
        <tissue evidence="1">Whole organism</tissue>
    </source>
</reference>
<organism evidence="1">
    <name type="scientific">Lepeophtheirus salmonis</name>
    <name type="common">Salmon louse</name>
    <name type="synonym">Caligus salmonis</name>
    <dbReference type="NCBI Taxonomy" id="72036"/>
    <lineage>
        <taxon>Eukaryota</taxon>
        <taxon>Metazoa</taxon>
        <taxon>Ecdysozoa</taxon>
        <taxon>Arthropoda</taxon>
        <taxon>Crustacea</taxon>
        <taxon>Multicrustacea</taxon>
        <taxon>Hexanauplia</taxon>
        <taxon>Copepoda</taxon>
        <taxon>Siphonostomatoida</taxon>
        <taxon>Caligidae</taxon>
        <taxon>Lepeophtheirus</taxon>
    </lineage>
</organism>
<proteinExistence type="predicted"/>
<dbReference type="AlphaFoldDB" id="A0A0K2V4X6"/>
<dbReference type="EMBL" id="HACA01027979">
    <property type="protein sequence ID" value="CDW45340.1"/>
    <property type="molecule type" value="Transcribed_RNA"/>
</dbReference>
<protein>
    <submittedName>
        <fullName evidence="1">Uncharacterized protein</fullName>
    </submittedName>
</protein>
<evidence type="ECO:0000313" key="1">
    <source>
        <dbReference type="EMBL" id="CDW45340.1"/>
    </source>
</evidence>
<name>A0A0K2V4X6_LEPSM</name>
<accession>A0A0K2V4X6</accession>